<feature type="transmembrane region" description="Helical" evidence="6">
    <location>
        <begin position="280"/>
        <end position="300"/>
    </location>
</feature>
<feature type="transmembrane region" description="Helical" evidence="6">
    <location>
        <begin position="663"/>
        <end position="684"/>
    </location>
</feature>
<feature type="transmembrane region" description="Helical" evidence="6">
    <location>
        <begin position="608"/>
        <end position="630"/>
    </location>
</feature>
<dbReference type="EMBL" id="AP024714">
    <property type="protein sequence ID" value="BCX82838.1"/>
    <property type="molecule type" value="Genomic_DNA"/>
</dbReference>
<dbReference type="PANTHER" id="PTHR33406">
    <property type="entry name" value="MEMBRANE PROTEIN MJ1562-RELATED"/>
    <property type="match status" value="1"/>
</dbReference>
<feature type="domain" description="SSD" evidence="7">
    <location>
        <begin position="635"/>
        <end position="762"/>
    </location>
</feature>
<evidence type="ECO:0000256" key="1">
    <source>
        <dbReference type="ARBA" id="ARBA00004651"/>
    </source>
</evidence>
<protein>
    <recommendedName>
        <fullName evidence="7">SSD domain-containing protein</fullName>
    </recommendedName>
</protein>
<keyword evidence="5 6" id="KW-0472">Membrane</keyword>
<reference evidence="9" key="1">
    <citation type="journal article" date="2024" name="Int. J. Syst. Evol. Microbiol.">
        <title>Methylomarinovum tepidoasis sp. nov., a moderately thermophilic methanotroph of the family Methylothermaceae isolated from a deep-sea hydrothermal field.</title>
        <authorList>
            <person name="Hirayama H."/>
            <person name="Takaki Y."/>
            <person name="Abe M."/>
            <person name="Miyazaki M."/>
            <person name="Uematsu K."/>
            <person name="Matsui Y."/>
            <person name="Takai K."/>
        </authorList>
    </citation>
    <scope>NUCLEOTIDE SEQUENCE [LARGE SCALE GENOMIC DNA]</scope>
    <source>
        <strain evidence="9">IT-9</strain>
    </source>
</reference>
<dbReference type="InterPro" id="IPR050545">
    <property type="entry name" value="Mycobact_MmpL"/>
</dbReference>
<name>A0AAU9CS77_9GAMM</name>
<keyword evidence="4 6" id="KW-1133">Transmembrane helix</keyword>
<evidence type="ECO:0000256" key="5">
    <source>
        <dbReference type="ARBA" id="ARBA00023136"/>
    </source>
</evidence>
<organism evidence="8 9">
    <name type="scientific">Methylomarinovum caldicuralii</name>
    <dbReference type="NCBI Taxonomy" id="438856"/>
    <lineage>
        <taxon>Bacteria</taxon>
        <taxon>Pseudomonadati</taxon>
        <taxon>Pseudomonadota</taxon>
        <taxon>Gammaproteobacteria</taxon>
        <taxon>Methylococcales</taxon>
        <taxon>Methylothermaceae</taxon>
        <taxon>Methylomarinovum</taxon>
    </lineage>
</organism>
<dbReference type="GO" id="GO:0005886">
    <property type="term" value="C:plasma membrane"/>
    <property type="evidence" value="ECO:0007669"/>
    <property type="project" value="UniProtKB-SubCell"/>
</dbReference>
<dbReference type="KEGG" id="mcau:MIT9_P2426"/>
<keyword evidence="9" id="KW-1185">Reference proteome</keyword>
<feature type="domain" description="SSD" evidence="7">
    <location>
        <begin position="249"/>
        <end position="379"/>
    </location>
</feature>
<dbReference type="SUPFAM" id="SSF82866">
    <property type="entry name" value="Multidrug efflux transporter AcrB transmembrane domain"/>
    <property type="match status" value="2"/>
</dbReference>
<evidence type="ECO:0000256" key="6">
    <source>
        <dbReference type="SAM" id="Phobius"/>
    </source>
</evidence>
<feature type="transmembrane region" description="Helical" evidence="6">
    <location>
        <begin position="326"/>
        <end position="345"/>
    </location>
</feature>
<feature type="transmembrane region" description="Helical" evidence="6">
    <location>
        <begin position="222"/>
        <end position="240"/>
    </location>
</feature>
<dbReference type="InterPro" id="IPR000731">
    <property type="entry name" value="SSD"/>
</dbReference>
<evidence type="ECO:0000313" key="9">
    <source>
        <dbReference type="Proteomes" id="UP001321825"/>
    </source>
</evidence>
<evidence type="ECO:0000313" key="8">
    <source>
        <dbReference type="EMBL" id="BCX82838.1"/>
    </source>
</evidence>
<feature type="transmembrane region" description="Helical" evidence="6">
    <location>
        <begin position="705"/>
        <end position="728"/>
    </location>
</feature>
<dbReference type="AlphaFoldDB" id="A0AAU9CS77"/>
<evidence type="ECO:0000259" key="7">
    <source>
        <dbReference type="PROSITE" id="PS50156"/>
    </source>
</evidence>
<feature type="transmembrane region" description="Helical" evidence="6">
    <location>
        <begin position="357"/>
        <end position="377"/>
    </location>
</feature>
<gene>
    <name evidence="8" type="ORF">MIT9_P2426</name>
</gene>
<accession>A0AAU9CS77</accession>
<sequence>MKKYLSLIENHSYWVVFSIAALVLVLGSGARFLKFTTDYRIFFSPDDPLLLELNKLHNTYSKDDNVLFVITPRDKAVFTPRTLESIEWLTQEGWKFPYVQRVDSLKNFQYTYAQGNELIVRDLYSNPQALSPEEISRIKRVALHEPLLVNRLVSPQGDVTGVNVTLVLPGVDEAQEVPRVVGYARHLANELMRRDPNLEVRLTGGLVMSNAFPEASQHDMQTLVPLMFLIVFVLMGLLLRSWVASAWVFITLLFTIVSTMGLAGWLGFTLSPPSAAAPNIILTVAVADCIHLLTAFHARLQAGWLSPATWDKSRWWAVRASLLQNWRPVFVTSLTTALGFLTLNFSDSPPFRDLGNIAAMGVGFAFFYTLTLLPALLRVCPALPSQNSRKLQPGMNALADFVIRRRTGLLAVMGILAMGLAAQAPKNELNDDLLEYFSEKTKFRQDTEYAISHLTGIYMMEYNFPANSPGGIADPGYLQILDNFAGWFRRQPEVVHVLSIADILKRLNSNMHEDDPLWYRIPSSRQLAAQYLLLYEMSLPQGLELTDRIDVAKSASRFTVTLKDVSSNELLSLEQRAHRWLLQHAPPSMQVAATGPNVIMAHIGRSNIGSMVLGTGVAFCVIAVVLVVVLRSPAIGVLSLLPNAIPALMAFGLWALLHGKVNMGLSVVAGMTMGIVVDDTVHFLEKWLRACRSGQDRCQAVRYAFGQVGAAMAITSMVLAAGFGILMLSDFAVNAQMGAMVVLIVSFALLADLLLLPALLLLGKERPLLRAAFRGSRKDQ</sequence>
<dbReference type="PROSITE" id="PS50156">
    <property type="entry name" value="SSD"/>
    <property type="match status" value="2"/>
</dbReference>
<proteinExistence type="predicted"/>
<keyword evidence="2" id="KW-1003">Cell membrane</keyword>
<comment type="subcellular location">
    <subcellularLocation>
        <location evidence="1">Cell membrane</location>
        <topology evidence="1">Multi-pass membrane protein</topology>
    </subcellularLocation>
</comment>
<feature type="transmembrane region" description="Helical" evidence="6">
    <location>
        <begin position="246"/>
        <end position="268"/>
    </location>
</feature>
<evidence type="ECO:0000256" key="2">
    <source>
        <dbReference type="ARBA" id="ARBA00022475"/>
    </source>
</evidence>
<feature type="transmembrane region" description="Helical" evidence="6">
    <location>
        <begin position="740"/>
        <end position="762"/>
    </location>
</feature>
<dbReference type="Pfam" id="PF03176">
    <property type="entry name" value="MMPL"/>
    <property type="match status" value="2"/>
</dbReference>
<dbReference type="Proteomes" id="UP001321825">
    <property type="component" value="Chromosome"/>
</dbReference>
<feature type="transmembrane region" description="Helical" evidence="6">
    <location>
        <begin position="12"/>
        <end position="33"/>
    </location>
</feature>
<dbReference type="InterPro" id="IPR004869">
    <property type="entry name" value="MMPL_dom"/>
</dbReference>
<dbReference type="Gene3D" id="1.20.1640.10">
    <property type="entry name" value="Multidrug efflux transporter AcrB transmembrane domain"/>
    <property type="match status" value="2"/>
</dbReference>
<evidence type="ECO:0000256" key="3">
    <source>
        <dbReference type="ARBA" id="ARBA00022692"/>
    </source>
</evidence>
<keyword evidence="3 6" id="KW-0812">Transmembrane</keyword>
<feature type="transmembrane region" description="Helical" evidence="6">
    <location>
        <begin position="637"/>
        <end position="657"/>
    </location>
</feature>
<evidence type="ECO:0000256" key="4">
    <source>
        <dbReference type="ARBA" id="ARBA00022989"/>
    </source>
</evidence>
<dbReference type="RefSeq" id="WP_317705226.1">
    <property type="nucleotide sequence ID" value="NZ_AP024714.1"/>
</dbReference>
<dbReference type="PANTHER" id="PTHR33406:SF12">
    <property type="entry name" value="BLR2997 PROTEIN"/>
    <property type="match status" value="1"/>
</dbReference>